<dbReference type="GO" id="GO:0003677">
    <property type="term" value="F:DNA binding"/>
    <property type="evidence" value="ECO:0007669"/>
    <property type="project" value="UniProtKB-KW"/>
</dbReference>
<dbReference type="GO" id="GO:0009307">
    <property type="term" value="P:DNA restriction-modification system"/>
    <property type="evidence" value="ECO:0007669"/>
    <property type="project" value="UniProtKB-KW"/>
</dbReference>
<feature type="domain" description="Type I restriction modification DNA specificity" evidence="4">
    <location>
        <begin position="16"/>
        <end position="177"/>
    </location>
</feature>
<sequence>MTKQTIPKIRFREFDDKWEIKKIKEILKEKNEKTVENNQYPIISSTTKGLILQNDYFNRQIASKDNVGYKIIKKNELVFSPQNIWMGNLNVNFKFDIGILSPSYKIFEFINTDVNFQRYYLKTPKMLFQYEQSSEQGASIVRRNLNMDNFYNILINLPSLPEQKAIGSLFNTLDNLLTSYKDNLSHYQSFKETMLSKMFPRDGQTTPEIRLEGFEGKWEKKTIQEMSESIEYGINAPAKEFDGENKYLRITDVDDVSRKFLKNKITSPDIDLSLLDNYLLKKNDLLFARTGASVGKSYIYSEEDGKVYFAGFLIRVRIKESYDDNFVFQNTLTDRYKRYIEITSQRSGQPGVNGKEYGMFSIFVPEFEEQKIIGTFFANLDNIITSYQDKIDNLELLKKKLLKDMFV</sequence>
<evidence type="ECO:0000259" key="4">
    <source>
        <dbReference type="Pfam" id="PF01420"/>
    </source>
</evidence>
<keyword evidence="5" id="KW-0378">Hydrolase</keyword>
<evidence type="ECO:0000256" key="3">
    <source>
        <dbReference type="ARBA" id="ARBA00023125"/>
    </source>
</evidence>
<dbReference type="CDD" id="cd17521">
    <property type="entry name" value="RMtype1_S_Sau13435ORF2165P_TRD2-CR2_like"/>
    <property type="match status" value="1"/>
</dbReference>
<dbReference type="Gene3D" id="3.90.220.20">
    <property type="entry name" value="DNA methylase specificity domains"/>
    <property type="match status" value="2"/>
</dbReference>
<dbReference type="RefSeq" id="WP_199568108.1">
    <property type="nucleotide sequence ID" value="NZ_JAENBP010000007.1"/>
</dbReference>
<dbReference type="AlphaFoldDB" id="A0A934UDU9"/>
<name>A0A934UDU9_9STRE</name>
<comment type="similarity">
    <text evidence="1">Belongs to the type-I restriction system S methylase family.</text>
</comment>
<protein>
    <submittedName>
        <fullName evidence="5">Restriction endonuclease subunit S</fullName>
    </submittedName>
</protein>
<keyword evidence="5" id="KW-0255">Endonuclease</keyword>
<accession>A0A934UDU9</accession>
<keyword evidence="2" id="KW-0680">Restriction system</keyword>
<dbReference type="PANTHER" id="PTHR30408:SF12">
    <property type="entry name" value="TYPE I RESTRICTION ENZYME MJAVIII SPECIFICITY SUBUNIT"/>
    <property type="match status" value="1"/>
</dbReference>
<dbReference type="Proteomes" id="UP000644875">
    <property type="component" value="Unassembled WGS sequence"/>
</dbReference>
<keyword evidence="5" id="KW-0540">Nuclease</keyword>
<dbReference type="SUPFAM" id="SSF116734">
    <property type="entry name" value="DNA methylase specificity domain"/>
    <property type="match status" value="2"/>
</dbReference>
<dbReference type="Pfam" id="PF01420">
    <property type="entry name" value="Methylase_S"/>
    <property type="match status" value="2"/>
</dbReference>
<comment type="caution">
    <text evidence="5">The sequence shown here is derived from an EMBL/GenBank/DDBJ whole genome shotgun (WGS) entry which is preliminary data.</text>
</comment>
<dbReference type="InterPro" id="IPR000055">
    <property type="entry name" value="Restrct_endonuc_typeI_TRD"/>
</dbReference>
<dbReference type="EMBL" id="JAENBP010000007">
    <property type="protein sequence ID" value="MBJ8350192.1"/>
    <property type="molecule type" value="Genomic_DNA"/>
</dbReference>
<proteinExistence type="inferred from homology"/>
<organism evidence="5 6">
    <name type="scientific">Streptococcus zalophi</name>
    <dbReference type="NCBI Taxonomy" id="640031"/>
    <lineage>
        <taxon>Bacteria</taxon>
        <taxon>Bacillati</taxon>
        <taxon>Bacillota</taxon>
        <taxon>Bacilli</taxon>
        <taxon>Lactobacillales</taxon>
        <taxon>Streptococcaceae</taxon>
        <taxon>Streptococcus</taxon>
    </lineage>
</organism>
<dbReference type="InterPro" id="IPR052021">
    <property type="entry name" value="Type-I_RS_S_subunit"/>
</dbReference>
<feature type="domain" description="Type I restriction modification DNA specificity" evidence="4">
    <location>
        <begin position="217"/>
        <end position="395"/>
    </location>
</feature>
<evidence type="ECO:0000313" key="5">
    <source>
        <dbReference type="EMBL" id="MBJ8350192.1"/>
    </source>
</evidence>
<gene>
    <name evidence="5" type="ORF">JHK64_06045</name>
</gene>
<dbReference type="GO" id="GO:0004519">
    <property type="term" value="F:endonuclease activity"/>
    <property type="evidence" value="ECO:0007669"/>
    <property type="project" value="UniProtKB-KW"/>
</dbReference>
<reference evidence="5 6" key="1">
    <citation type="journal article" date="2021" name="Int. J. Syst. Evol. Microbiol.">
        <title>Streptococcus vicugnae sp. nov., isolated from faeces of alpacas (Vicugna pacos) and cattle (Bos taurus), Streptococcus zalophi sp. nov., and Streptococcus pacificus sp. nov., isolated from respiratory tract of California sea lions (Zalophus californianus).</title>
        <authorList>
            <person name="Volokhov D.V."/>
            <person name="Zagorodnyaya T.A."/>
            <person name="Shen Z."/>
            <person name="Blom J."/>
            <person name="Furtak V.A."/>
            <person name="Eisenberg T."/>
            <person name="Fan P."/>
            <person name="Jeong K.C."/>
            <person name="Gao Y."/>
            <person name="Zhang S."/>
            <person name="Amselle M."/>
        </authorList>
    </citation>
    <scope>NUCLEOTIDE SEQUENCE [LARGE SCALE GENOMIC DNA]</scope>
    <source>
        <strain evidence="6">CSL7508-lung</strain>
    </source>
</reference>
<keyword evidence="3" id="KW-0238">DNA-binding</keyword>
<evidence type="ECO:0000256" key="2">
    <source>
        <dbReference type="ARBA" id="ARBA00022747"/>
    </source>
</evidence>
<keyword evidence="6" id="KW-1185">Reference proteome</keyword>
<evidence type="ECO:0000256" key="1">
    <source>
        <dbReference type="ARBA" id="ARBA00010923"/>
    </source>
</evidence>
<evidence type="ECO:0000313" key="6">
    <source>
        <dbReference type="Proteomes" id="UP000644875"/>
    </source>
</evidence>
<dbReference type="InterPro" id="IPR044946">
    <property type="entry name" value="Restrct_endonuc_typeI_TRD_sf"/>
</dbReference>
<dbReference type="PANTHER" id="PTHR30408">
    <property type="entry name" value="TYPE-1 RESTRICTION ENZYME ECOKI SPECIFICITY PROTEIN"/>
    <property type="match status" value="1"/>
</dbReference>